<keyword evidence="3" id="KW-1185">Reference proteome</keyword>
<feature type="region of interest" description="Disordered" evidence="1">
    <location>
        <begin position="1"/>
        <end position="35"/>
    </location>
</feature>
<evidence type="ECO:0000313" key="2">
    <source>
        <dbReference type="EMBL" id="CAK0806244.1"/>
    </source>
</evidence>
<accession>A0ABN9QJL8</accession>
<evidence type="ECO:0000256" key="1">
    <source>
        <dbReference type="SAM" id="MobiDB-lite"/>
    </source>
</evidence>
<name>A0ABN9QJL8_9DINO</name>
<dbReference type="Proteomes" id="UP001189429">
    <property type="component" value="Unassembled WGS sequence"/>
</dbReference>
<dbReference type="EMBL" id="CAUYUJ010003670">
    <property type="protein sequence ID" value="CAK0806244.1"/>
    <property type="molecule type" value="Genomic_DNA"/>
</dbReference>
<gene>
    <name evidence="2" type="ORF">PCOR1329_LOCUS12547</name>
</gene>
<evidence type="ECO:0000313" key="3">
    <source>
        <dbReference type="Proteomes" id="UP001189429"/>
    </source>
</evidence>
<protein>
    <submittedName>
        <fullName evidence="2">Uncharacterized protein</fullName>
    </submittedName>
</protein>
<organism evidence="2 3">
    <name type="scientific">Prorocentrum cordatum</name>
    <dbReference type="NCBI Taxonomy" id="2364126"/>
    <lineage>
        <taxon>Eukaryota</taxon>
        <taxon>Sar</taxon>
        <taxon>Alveolata</taxon>
        <taxon>Dinophyceae</taxon>
        <taxon>Prorocentrales</taxon>
        <taxon>Prorocentraceae</taxon>
        <taxon>Prorocentrum</taxon>
    </lineage>
</organism>
<reference evidence="2" key="1">
    <citation type="submission" date="2023-10" db="EMBL/GenBank/DDBJ databases">
        <authorList>
            <person name="Chen Y."/>
            <person name="Shah S."/>
            <person name="Dougan E. K."/>
            <person name="Thang M."/>
            <person name="Chan C."/>
        </authorList>
    </citation>
    <scope>NUCLEOTIDE SEQUENCE [LARGE SCALE GENOMIC DNA]</scope>
</reference>
<comment type="caution">
    <text evidence="2">The sequence shown here is derived from an EMBL/GenBank/DDBJ whole genome shotgun (WGS) entry which is preliminary data.</text>
</comment>
<proteinExistence type="predicted"/>
<sequence>MEVSRGRPANASKSLRRRPLRSQAGADIRRGVDGGGVLGGEQQQLLVARQDVRDAVEKATGAIGENGVAELLKAPDPPVAVPAGARFFLAQPLACAAVRAGLIGLWRAFAVGCPRHFAEGK</sequence>